<accession>M7SF75</accession>
<feature type="compositionally biased region" description="Acidic residues" evidence="1">
    <location>
        <begin position="104"/>
        <end position="123"/>
    </location>
</feature>
<protein>
    <submittedName>
        <fullName evidence="2">Uncharacterized protein</fullName>
    </submittedName>
</protein>
<dbReference type="HOGENOM" id="CLU_1927589_0_0_1"/>
<gene>
    <name evidence="2" type="ORF">UCREL1_10183</name>
</gene>
<evidence type="ECO:0000313" key="3">
    <source>
        <dbReference type="Proteomes" id="UP000012174"/>
    </source>
</evidence>
<evidence type="ECO:0000313" key="2">
    <source>
        <dbReference type="EMBL" id="EMR62878.1"/>
    </source>
</evidence>
<sequence>MTSYQQLQQEIEVFRLAQSCSTALRATTTRQSPATTREYYDALTLADMALELALEAGLDGSLVRQCELLQELCQTMLQSAYAKFDAHDRVVYEKKAASHRIGDEETDEETESGVDEEDDEAESAEWREVVW</sequence>
<evidence type="ECO:0000256" key="1">
    <source>
        <dbReference type="SAM" id="MobiDB-lite"/>
    </source>
</evidence>
<dbReference type="Proteomes" id="UP000012174">
    <property type="component" value="Unassembled WGS sequence"/>
</dbReference>
<dbReference type="EMBL" id="KB707357">
    <property type="protein sequence ID" value="EMR62878.1"/>
    <property type="molecule type" value="Genomic_DNA"/>
</dbReference>
<organism evidence="2 3">
    <name type="scientific">Eutypa lata (strain UCR-EL1)</name>
    <name type="common">Grapevine dieback disease fungus</name>
    <name type="synonym">Eutypa armeniacae</name>
    <dbReference type="NCBI Taxonomy" id="1287681"/>
    <lineage>
        <taxon>Eukaryota</taxon>
        <taxon>Fungi</taxon>
        <taxon>Dikarya</taxon>
        <taxon>Ascomycota</taxon>
        <taxon>Pezizomycotina</taxon>
        <taxon>Sordariomycetes</taxon>
        <taxon>Xylariomycetidae</taxon>
        <taxon>Xylariales</taxon>
        <taxon>Diatrypaceae</taxon>
        <taxon>Eutypa</taxon>
    </lineage>
</organism>
<reference evidence="3" key="1">
    <citation type="journal article" date="2013" name="Genome Announc.">
        <title>Draft genome sequence of the grapevine dieback fungus Eutypa lata UCR-EL1.</title>
        <authorList>
            <person name="Blanco-Ulate B."/>
            <person name="Rolshausen P.E."/>
            <person name="Cantu D."/>
        </authorList>
    </citation>
    <scope>NUCLEOTIDE SEQUENCE [LARGE SCALE GENOMIC DNA]</scope>
    <source>
        <strain evidence="3">UCR-EL1</strain>
    </source>
</reference>
<proteinExistence type="predicted"/>
<name>M7SF75_EUTLA</name>
<keyword evidence="3" id="KW-1185">Reference proteome</keyword>
<dbReference type="AlphaFoldDB" id="M7SF75"/>
<dbReference type="KEGG" id="ela:UCREL1_10183"/>
<feature type="region of interest" description="Disordered" evidence="1">
    <location>
        <begin position="95"/>
        <end position="131"/>
    </location>
</feature>